<dbReference type="UniPathway" id="UPA00392"/>
<evidence type="ECO:0000313" key="8">
    <source>
        <dbReference type="EMBL" id="QDU70721.1"/>
    </source>
</evidence>
<keyword evidence="5 6" id="KW-0862">Zinc</keyword>
<feature type="binding site" evidence="6">
    <location>
        <position position="240"/>
    </location>
    <ligand>
        <name>substrate</name>
    </ligand>
</feature>
<feature type="domain" description="tRNA-guanine(15) transglycosylase-like" evidence="7">
    <location>
        <begin position="174"/>
        <end position="384"/>
    </location>
</feature>
<evidence type="ECO:0000256" key="4">
    <source>
        <dbReference type="ARBA" id="ARBA00022723"/>
    </source>
</evidence>
<gene>
    <name evidence="6 8" type="primary">tgt</name>
    <name evidence="8" type="ORF">Pan265_05540</name>
</gene>
<dbReference type="EC" id="2.4.2.29" evidence="6"/>
<feature type="binding site" evidence="6">
    <location>
        <position position="328"/>
    </location>
    <ligand>
        <name>Zn(2+)</name>
        <dbReference type="ChEBI" id="CHEBI:29105"/>
    </ligand>
</feature>
<organism evidence="8 9">
    <name type="scientific">Mucisphaera calidilacus</name>
    <dbReference type="NCBI Taxonomy" id="2527982"/>
    <lineage>
        <taxon>Bacteria</taxon>
        <taxon>Pseudomonadati</taxon>
        <taxon>Planctomycetota</taxon>
        <taxon>Phycisphaerae</taxon>
        <taxon>Phycisphaerales</taxon>
        <taxon>Phycisphaeraceae</taxon>
        <taxon>Mucisphaera</taxon>
    </lineage>
</organism>
<dbReference type="GO" id="GO:0008479">
    <property type="term" value="F:tRNA-guanosine(34) queuine transglycosylase activity"/>
    <property type="evidence" value="ECO:0007669"/>
    <property type="project" value="UniProtKB-UniRule"/>
</dbReference>
<dbReference type="PANTHER" id="PTHR43530:SF1">
    <property type="entry name" value="QUEUINE TRNA-RIBOSYLTRANSFERASE CATALYTIC SUBUNIT 1"/>
    <property type="match status" value="1"/>
</dbReference>
<dbReference type="NCBIfam" id="TIGR00449">
    <property type="entry name" value="tgt_general"/>
    <property type="match status" value="1"/>
</dbReference>
<feature type="binding site" evidence="6">
    <location>
        <position position="360"/>
    </location>
    <ligand>
        <name>Zn(2+)</name>
        <dbReference type="ChEBI" id="CHEBI:29105"/>
    </ligand>
</feature>
<evidence type="ECO:0000256" key="5">
    <source>
        <dbReference type="ARBA" id="ARBA00022833"/>
    </source>
</evidence>
<dbReference type="PANTHER" id="PTHR43530">
    <property type="entry name" value="QUEUINE TRNA-RIBOSYLTRANSFERASE CATALYTIC SUBUNIT 1"/>
    <property type="match status" value="1"/>
</dbReference>
<dbReference type="RefSeq" id="WP_145444875.1">
    <property type="nucleotide sequence ID" value="NZ_CP036280.1"/>
</dbReference>
<dbReference type="AlphaFoldDB" id="A0A518BUT4"/>
<comment type="subunit">
    <text evidence="6">Homodimer. Within each dimer, one monomer is responsible for RNA recognition and catalysis, while the other monomer binds to the replacement base PreQ1.</text>
</comment>
<dbReference type="GO" id="GO:0046872">
    <property type="term" value="F:metal ion binding"/>
    <property type="evidence" value="ECO:0007669"/>
    <property type="project" value="UniProtKB-KW"/>
</dbReference>
<sequence length="413" mass="45102">MPALTYTLLREDGDPGSRARLGRVETPHGGFDTPAFMPVGTAASVKGLLPEAVGSIGAQIILSNTYHLLLRPGEELVQRMGGLQKWMRWDGPVLTDSGGYQVFSFADKNSIGDDGVKFRSHLDGREIHLSPERSIAVQNALGADIIMAFDDCPPAPDRPEVVEATALGPRHAVPDAEYQARLAQANDRTARWLARCVKAHQRPADQALFGIVQGGIDLDARRQSVEQVCQHDLPGFAIGGVAVGEGFDQLKRVTEHTAPLLPEDRPRYLMGVGYERDLVTAVRAGVDMFDCVLPTRNARNANAFTPFGQIRLRNARFSEDERVLDAGCDCPACAGGFSRSYLRHLFIAGEMLGGILLSLHNLRHFQRLMLDIRAAIRDNTWSAVGRHWPVTLAEGPGTVRSDGRDLLESDADV</sequence>
<feature type="active site" description="Proton acceptor" evidence="6">
    <location>
        <position position="96"/>
    </location>
</feature>
<accession>A0A518BUT4</accession>
<keyword evidence="6" id="KW-0671">Queuosine biosynthesis</keyword>
<dbReference type="InterPro" id="IPR004803">
    <property type="entry name" value="TGT"/>
</dbReference>
<feature type="binding site" evidence="6">
    <location>
        <position position="333"/>
    </location>
    <ligand>
        <name>Zn(2+)</name>
        <dbReference type="ChEBI" id="CHEBI:29105"/>
    </ligand>
</feature>
<proteinExistence type="inferred from homology"/>
<feature type="binding site" evidence="6">
    <location>
        <position position="213"/>
    </location>
    <ligand>
        <name>substrate</name>
    </ligand>
</feature>
<dbReference type="GO" id="GO:0008616">
    <property type="term" value="P:tRNA queuosine(34) biosynthetic process"/>
    <property type="evidence" value="ECO:0007669"/>
    <property type="project" value="UniProtKB-UniRule"/>
</dbReference>
<dbReference type="EMBL" id="CP036280">
    <property type="protein sequence ID" value="QDU70721.1"/>
    <property type="molecule type" value="Genomic_DNA"/>
</dbReference>
<dbReference type="SUPFAM" id="SSF51713">
    <property type="entry name" value="tRNA-guanine transglycosylase"/>
    <property type="match status" value="1"/>
</dbReference>
<dbReference type="Pfam" id="PF01702">
    <property type="entry name" value="TGT"/>
    <property type="match status" value="2"/>
</dbReference>
<comment type="function">
    <text evidence="6">Catalyzes the base-exchange of a guanine (G) residue with the queuine precursor 7-aminomethyl-7-deazaguanine (PreQ1) at position 34 (anticodon wobble position) in tRNAs with GU(N) anticodons (tRNA-Asp, -Asn, -His and -Tyr). Catalysis occurs through a double-displacement mechanism. The nucleophile active site attacks the C1' of nucleotide 34 to detach the guanine base from the RNA, forming a covalent enzyme-RNA intermediate. The proton acceptor active site deprotonates the incoming PreQ1, allowing a nucleophilic attack on the C1' of the ribose to form the product. After dissociation, two additional enzymatic reactions on the tRNA convert PreQ1 to queuine (Q), resulting in the hypermodified nucleoside queuosine (7-(((4,5-cis-dihydroxy-2-cyclopenten-1-yl)amino)methyl)-7-deazaguanosine).</text>
</comment>
<feature type="binding site" evidence="6">
    <location>
        <begin position="96"/>
        <end position="100"/>
    </location>
    <ligand>
        <name>substrate</name>
    </ligand>
</feature>
<feature type="binding site" evidence="6">
    <location>
        <position position="330"/>
    </location>
    <ligand>
        <name>Zn(2+)</name>
        <dbReference type="ChEBI" id="CHEBI:29105"/>
    </ligand>
</feature>
<keyword evidence="3 6" id="KW-0819">tRNA processing</keyword>
<feature type="region of interest" description="RNA binding; important for wobble base 34 recognition" evidence="6">
    <location>
        <begin position="295"/>
        <end position="299"/>
    </location>
</feature>
<dbReference type="OrthoDB" id="9805417at2"/>
<comment type="similarity">
    <text evidence="6">Belongs to the queuine tRNA-ribosyltransferase family.</text>
</comment>
<evidence type="ECO:0000256" key="1">
    <source>
        <dbReference type="ARBA" id="ARBA00022676"/>
    </source>
</evidence>
<protein>
    <recommendedName>
        <fullName evidence="6">Queuine tRNA-ribosyltransferase</fullName>
        <ecNumber evidence="6">2.4.2.29</ecNumber>
    </recommendedName>
    <alternativeName>
        <fullName evidence="6">Guanine insertion enzyme</fullName>
    </alternativeName>
    <alternativeName>
        <fullName evidence="6">tRNA-guanine transglycosylase</fullName>
    </alternativeName>
</protein>
<keyword evidence="2 6" id="KW-0808">Transferase</keyword>
<feature type="active site" description="Nucleophile" evidence="6">
    <location>
        <position position="290"/>
    </location>
</feature>
<comment type="pathway">
    <text evidence="6">tRNA modification; tRNA-queuosine biosynthesis.</text>
</comment>
<comment type="cofactor">
    <cofactor evidence="6">
        <name>Zn(2+)</name>
        <dbReference type="ChEBI" id="CHEBI:29105"/>
    </cofactor>
    <text evidence="6">Binds 1 zinc ion per subunit.</text>
</comment>
<evidence type="ECO:0000313" key="9">
    <source>
        <dbReference type="Proteomes" id="UP000320386"/>
    </source>
</evidence>
<dbReference type="HAMAP" id="MF_00168">
    <property type="entry name" value="Q_tRNA_Tgt"/>
    <property type="match status" value="1"/>
</dbReference>
<evidence type="ECO:0000259" key="7">
    <source>
        <dbReference type="Pfam" id="PF01702"/>
    </source>
</evidence>
<comment type="catalytic activity">
    <reaction evidence="6">
        <text>7-aminomethyl-7-carbaguanine + guanosine(34) in tRNA = 7-aminomethyl-7-carbaguanosine(34) in tRNA + guanine</text>
        <dbReference type="Rhea" id="RHEA:24104"/>
        <dbReference type="Rhea" id="RHEA-COMP:10341"/>
        <dbReference type="Rhea" id="RHEA-COMP:10342"/>
        <dbReference type="ChEBI" id="CHEBI:16235"/>
        <dbReference type="ChEBI" id="CHEBI:58703"/>
        <dbReference type="ChEBI" id="CHEBI:74269"/>
        <dbReference type="ChEBI" id="CHEBI:82833"/>
        <dbReference type="EC" id="2.4.2.29"/>
    </reaction>
</comment>
<keyword evidence="1 6" id="KW-0328">Glycosyltransferase</keyword>
<name>A0A518BUT4_9BACT</name>
<dbReference type="KEGG" id="mcad:Pan265_05540"/>
<keyword evidence="9" id="KW-1185">Reference proteome</keyword>
<dbReference type="InterPro" id="IPR036511">
    <property type="entry name" value="TGT-like_sf"/>
</dbReference>
<evidence type="ECO:0000256" key="6">
    <source>
        <dbReference type="HAMAP-Rule" id="MF_00168"/>
    </source>
</evidence>
<reference evidence="8 9" key="1">
    <citation type="submission" date="2019-02" db="EMBL/GenBank/DDBJ databases">
        <title>Deep-cultivation of Planctomycetes and their phenomic and genomic characterization uncovers novel biology.</title>
        <authorList>
            <person name="Wiegand S."/>
            <person name="Jogler M."/>
            <person name="Boedeker C."/>
            <person name="Pinto D."/>
            <person name="Vollmers J."/>
            <person name="Rivas-Marin E."/>
            <person name="Kohn T."/>
            <person name="Peeters S.H."/>
            <person name="Heuer A."/>
            <person name="Rast P."/>
            <person name="Oberbeckmann S."/>
            <person name="Bunk B."/>
            <person name="Jeske O."/>
            <person name="Meyerdierks A."/>
            <person name="Storesund J.E."/>
            <person name="Kallscheuer N."/>
            <person name="Luecker S."/>
            <person name="Lage O.M."/>
            <person name="Pohl T."/>
            <person name="Merkel B.J."/>
            <person name="Hornburger P."/>
            <person name="Mueller R.-W."/>
            <person name="Bruemmer F."/>
            <person name="Labrenz M."/>
            <person name="Spormann A.M."/>
            <person name="Op den Camp H."/>
            <person name="Overmann J."/>
            <person name="Amann R."/>
            <person name="Jetten M.S.M."/>
            <person name="Mascher T."/>
            <person name="Medema M.H."/>
            <person name="Devos D.P."/>
            <person name="Kaster A.-K."/>
            <person name="Ovreas L."/>
            <person name="Rohde M."/>
            <person name="Galperin M.Y."/>
            <person name="Jogler C."/>
        </authorList>
    </citation>
    <scope>NUCLEOTIDE SEQUENCE [LARGE SCALE GENOMIC DNA]</scope>
    <source>
        <strain evidence="8 9">Pan265</strain>
    </source>
</reference>
<evidence type="ECO:0000256" key="2">
    <source>
        <dbReference type="ARBA" id="ARBA00022679"/>
    </source>
</evidence>
<feature type="region of interest" description="RNA binding" evidence="6">
    <location>
        <begin position="271"/>
        <end position="277"/>
    </location>
</feature>
<evidence type="ECO:0000256" key="3">
    <source>
        <dbReference type="ARBA" id="ARBA00022694"/>
    </source>
</evidence>
<feature type="domain" description="tRNA-guanine(15) transglycosylase-like" evidence="7">
    <location>
        <begin position="18"/>
        <end position="163"/>
    </location>
</feature>
<dbReference type="InterPro" id="IPR002616">
    <property type="entry name" value="tRNA_ribo_trans-like"/>
</dbReference>
<keyword evidence="4 6" id="KW-0479">Metal-binding</keyword>
<dbReference type="Gene3D" id="3.20.20.105">
    <property type="entry name" value="Queuine tRNA-ribosyltransferase-like"/>
    <property type="match status" value="1"/>
</dbReference>
<feature type="binding site" evidence="6">
    <location>
        <position position="150"/>
    </location>
    <ligand>
        <name>substrate</name>
    </ligand>
</feature>
<dbReference type="GO" id="GO:0005829">
    <property type="term" value="C:cytosol"/>
    <property type="evidence" value="ECO:0007669"/>
    <property type="project" value="TreeGrafter"/>
</dbReference>
<dbReference type="Proteomes" id="UP000320386">
    <property type="component" value="Chromosome"/>
</dbReference>